<feature type="region of interest" description="Disordered" evidence="1">
    <location>
        <begin position="94"/>
        <end position="117"/>
    </location>
</feature>
<evidence type="ECO:0000256" key="1">
    <source>
        <dbReference type="SAM" id="MobiDB-lite"/>
    </source>
</evidence>
<evidence type="ECO:0000313" key="3">
    <source>
        <dbReference type="Proteomes" id="UP000019376"/>
    </source>
</evidence>
<dbReference type="HOGENOM" id="CLU_2085593_0_0_1"/>
<sequence length="117" mass="13085">MAESPSGSSQFSASREIPFGVALFFSSDSGEKRHARLLRGELSGLDDQCMWREKSKTTERRPYIAVSGFQGKVTCMMQCKTPFLMIGQHRVDLGEEEGEQFQEKIRPPSKQGISPTP</sequence>
<accession>S8B1C7</accession>
<keyword evidence="3" id="KW-1185">Reference proteome</keyword>
<organism evidence="2 3">
    <name type="scientific">Penicillium oxalicum (strain 114-2 / CGMCC 5302)</name>
    <name type="common">Penicillium decumbens</name>
    <dbReference type="NCBI Taxonomy" id="933388"/>
    <lineage>
        <taxon>Eukaryota</taxon>
        <taxon>Fungi</taxon>
        <taxon>Dikarya</taxon>
        <taxon>Ascomycota</taxon>
        <taxon>Pezizomycotina</taxon>
        <taxon>Eurotiomycetes</taxon>
        <taxon>Eurotiomycetidae</taxon>
        <taxon>Eurotiales</taxon>
        <taxon>Aspergillaceae</taxon>
        <taxon>Penicillium</taxon>
    </lineage>
</organism>
<proteinExistence type="predicted"/>
<reference evidence="2 3" key="1">
    <citation type="journal article" date="2013" name="PLoS ONE">
        <title>Genomic and secretomic analyses reveal unique features of the lignocellulolytic enzyme system of Penicillium decumbens.</title>
        <authorList>
            <person name="Liu G."/>
            <person name="Zhang L."/>
            <person name="Wei X."/>
            <person name="Zou G."/>
            <person name="Qin Y."/>
            <person name="Ma L."/>
            <person name="Li J."/>
            <person name="Zheng H."/>
            <person name="Wang S."/>
            <person name="Wang C."/>
            <person name="Xun L."/>
            <person name="Zhao G.-P."/>
            <person name="Zhou Z."/>
            <person name="Qu Y."/>
        </authorList>
    </citation>
    <scope>NUCLEOTIDE SEQUENCE [LARGE SCALE GENOMIC DNA]</scope>
    <source>
        <strain evidence="3">114-2 / CGMCC 5302</strain>
    </source>
</reference>
<protein>
    <submittedName>
        <fullName evidence="2">Uncharacterized protein</fullName>
    </submittedName>
</protein>
<evidence type="ECO:0000313" key="2">
    <source>
        <dbReference type="EMBL" id="EPS28147.1"/>
    </source>
</evidence>
<dbReference type="AlphaFoldDB" id="S8B1C7"/>
<dbReference type="Proteomes" id="UP000019376">
    <property type="component" value="Unassembled WGS sequence"/>
</dbReference>
<dbReference type="EMBL" id="KB644410">
    <property type="protein sequence ID" value="EPS28147.1"/>
    <property type="molecule type" value="Genomic_DNA"/>
</dbReference>
<name>S8B1C7_PENO1</name>
<gene>
    <name evidence="2" type="ORF">PDE_03093</name>
</gene>